<dbReference type="HOGENOM" id="CLU_094600_1_0_9"/>
<organism evidence="2 3">
    <name type="scientific">Paenibacillus sabinae T27</name>
    <dbReference type="NCBI Taxonomy" id="1268072"/>
    <lineage>
        <taxon>Bacteria</taxon>
        <taxon>Bacillati</taxon>
        <taxon>Bacillota</taxon>
        <taxon>Bacilli</taxon>
        <taxon>Bacillales</taxon>
        <taxon>Paenibacillaceae</taxon>
        <taxon>Paenibacillus</taxon>
    </lineage>
</organism>
<feature type="transmembrane region" description="Helical" evidence="1">
    <location>
        <begin position="82"/>
        <end position="103"/>
    </location>
</feature>
<keyword evidence="3" id="KW-1185">Reference proteome</keyword>
<protein>
    <recommendedName>
        <fullName evidence="4">DUF998 domain-containing protein</fullName>
    </recommendedName>
</protein>
<dbReference type="OrthoDB" id="2608234at2"/>
<feature type="transmembrane region" description="Helical" evidence="1">
    <location>
        <begin position="191"/>
        <end position="213"/>
    </location>
</feature>
<dbReference type="PATRIC" id="fig|1268072.3.peg.1821"/>
<evidence type="ECO:0000313" key="3">
    <source>
        <dbReference type="Proteomes" id="UP000019772"/>
    </source>
</evidence>
<dbReference type="EMBL" id="CP004078">
    <property type="protein sequence ID" value="AHV96680.1"/>
    <property type="molecule type" value="Genomic_DNA"/>
</dbReference>
<accession>X4ZIZ5</accession>
<feature type="transmembrane region" description="Helical" evidence="1">
    <location>
        <begin position="155"/>
        <end position="179"/>
    </location>
</feature>
<dbReference type="eggNOG" id="COG3371">
    <property type="taxonomic scope" value="Bacteria"/>
</dbReference>
<evidence type="ECO:0000313" key="2">
    <source>
        <dbReference type="EMBL" id="AHV96680.1"/>
    </source>
</evidence>
<evidence type="ECO:0000256" key="1">
    <source>
        <dbReference type="SAM" id="Phobius"/>
    </source>
</evidence>
<keyword evidence="1" id="KW-0812">Transmembrane</keyword>
<reference evidence="2 3" key="1">
    <citation type="journal article" date="2014" name="PLoS Genet.">
        <title>Comparative Genomic Analysis of N2-Fixing and Non-N2-Fixing Paenibacillus spp.: Organization, Evolution and Expression of the Nitrogen Fixation Genes.</title>
        <authorList>
            <person name="Xie J.B."/>
            <person name="Du Z."/>
            <person name="Bai L."/>
            <person name="Tian C."/>
            <person name="Zhang Y."/>
            <person name="Xie J.Y."/>
            <person name="Wang T."/>
            <person name="Liu X."/>
            <person name="Chen X."/>
            <person name="Cheng Q."/>
            <person name="Chen S."/>
            <person name="Li J."/>
        </authorList>
    </citation>
    <scope>NUCLEOTIDE SEQUENCE [LARGE SCALE GENOMIC DNA]</scope>
    <source>
        <strain evidence="2 3">T27</strain>
    </source>
</reference>
<keyword evidence="1" id="KW-1133">Transmembrane helix</keyword>
<sequence length="216" mass="23506">MSTVWNKRLLKLGIIAPISLNVVATVDALTRPEFNPVRHWISHQSLGERGWLGTWNLLLSGTLIIVFAIVLRLTIHSGKGAVWGSIFMGTFGLGLLIAALFPIDPGLDWPPGIPASRSVSGQIHDIGGTMVFGSLIAVCLAMSSKFKESPDWKRWRIYSILSAVAVFASFVLCSVFVALDFSNVMPSAPSGLFERISMAAGCLWIVLLTLRLLDNK</sequence>
<name>X4ZIZ5_9BACL</name>
<dbReference type="STRING" id="1268072.PSAB_08740"/>
<dbReference type="Proteomes" id="UP000019772">
    <property type="component" value="Chromosome"/>
</dbReference>
<evidence type="ECO:0008006" key="4">
    <source>
        <dbReference type="Google" id="ProtNLM"/>
    </source>
</evidence>
<proteinExistence type="predicted"/>
<dbReference type="InterPro" id="IPR009339">
    <property type="entry name" value="DUF998"/>
</dbReference>
<feature type="transmembrane region" description="Helical" evidence="1">
    <location>
        <begin position="123"/>
        <end position="143"/>
    </location>
</feature>
<keyword evidence="1" id="KW-0472">Membrane</keyword>
<dbReference type="AlphaFoldDB" id="X4ZIZ5"/>
<dbReference type="RefSeq" id="WP_025334225.1">
    <property type="nucleotide sequence ID" value="NZ_CP004078.1"/>
</dbReference>
<gene>
    <name evidence="2" type="ORF">PSAB_08740</name>
</gene>
<feature type="transmembrane region" description="Helical" evidence="1">
    <location>
        <begin position="52"/>
        <end position="75"/>
    </location>
</feature>
<dbReference type="KEGG" id="psab:PSAB_08740"/>
<dbReference type="Pfam" id="PF06197">
    <property type="entry name" value="DUF998"/>
    <property type="match status" value="1"/>
</dbReference>